<name>E9G960_DAPPU</name>
<evidence type="ECO:0000259" key="2">
    <source>
        <dbReference type="PROSITE" id="PS50174"/>
    </source>
</evidence>
<dbReference type="HOGENOM" id="CLU_047471_1_0_1"/>
<dbReference type="PANTHER" id="PTHR23149:SF27">
    <property type="entry name" value="PIN2_TERF1-INTERACTING TELOMERASE INHIBITOR 1"/>
    <property type="match status" value="1"/>
</dbReference>
<dbReference type="InterPro" id="IPR000467">
    <property type="entry name" value="G_patch_dom"/>
</dbReference>
<dbReference type="AlphaFoldDB" id="E9G960"/>
<protein>
    <recommendedName>
        <fullName evidence="2">G-patch domain-containing protein</fullName>
    </recommendedName>
</protein>
<dbReference type="PANTHER" id="PTHR23149">
    <property type="entry name" value="G PATCH DOMAIN CONTAINING PROTEIN"/>
    <property type="match status" value="1"/>
</dbReference>
<dbReference type="eggNOG" id="KOG2809">
    <property type="taxonomic scope" value="Eukaryota"/>
</dbReference>
<organism evidence="3 4">
    <name type="scientific">Daphnia pulex</name>
    <name type="common">Water flea</name>
    <dbReference type="NCBI Taxonomy" id="6669"/>
    <lineage>
        <taxon>Eukaryota</taxon>
        <taxon>Metazoa</taxon>
        <taxon>Ecdysozoa</taxon>
        <taxon>Arthropoda</taxon>
        <taxon>Crustacea</taxon>
        <taxon>Branchiopoda</taxon>
        <taxon>Diplostraca</taxon>
        <taxon>Cladocera</taxon>
        <taxon>Anomopoda</taxon>
        <taxon>Daphniidae</taxon>
        <taxon>Daphnia</taxon>
    </lineage>
</organism>
<dbReference type="InParanoid" id="E9G960"/>
<dbReference type="InterPro" id="IPR050656">
    <property type="entry name" value="PINX1"/>
</dbReference>
<reference evidence="3 4" key="1">
    <citation type="journal article" date="2011" name="Science">
        <title>The ecoresponsive genome of Daphnia pulex.</title>
        <authorList>
            <person name="Colbourne J.K."/>
            <person name="Pfrender M.E."/>
            <person name="Gilbert D."/>
            <person name="Thomas W.K."/>
            <person name="Tucker A."/>
            <person name="Oakley T.H."/>
            <person name="Tokishita S."/>
            <person name="Aerts A."/>
            <person name="Arnold G.J."/>
            <person name="Basu M.K."/>
            <person name="Bauer D.J."/>
            <person name="Caceres C.E."/>
            <person name="Carmel L."/>
            <person name="Casola C."/>
            <person name="Choi J.H."/>
            <person name="Detter J.C."/>
            <person name="Dong Q."/>
            <person name="Dusheyko S."/>
            <person name="Eads B.D."/>
            <person name="Frohlich T."/>
            <person name="Geiler-Samerotte K.A."/>
            <person name="Gerlach D."/>
            <person name="Hatcher P."/>
            <person name="Jogdeo S."/>
            <person name="Krijgsveld J."/>
            <person name="Kriventseva E.V."/>
            <person name="Kultz D."/>
            <person name="Laforsch C."/>
            <person name="Lindquist E."/>
            <person name="Lopez J."/>
            <person name="Manak J.R."/>
            <person name="Muller J."/>
            <person name="Pangilinan J."/>
            <person name="Patwardhan R.P."/>
            <person name="Pitluck S."/>
            <person name="Pritham E.J."/>
            <person name="Rechtsteiner A."/>
            <person name="Rho M."/>
            <person name="Rogozin I.B."/>
            <person name="Sakarya O."/>
            <person name="Salamov A."/>
            <person name="Schaack S."/>
            <person name="Shapiro H."/>
            <person name="Shiga Y."/>
            <person name="Skalitzky C."/>
            <person name="Smith Z."/>
            <person name="Souvorov A."/>
            <person name="Sung W."/>
            <person name="Tang Z."/>
            <person name="Tsuchiya D."/>
            <person name="Tu H."/>
            <person name="Vos H."/>
            <person name="Wang M."/>
            <person name="Wolf Y.I."/>
            <person name="Yamagata H."/>
            <person name="Yamada T."/>
            <person name="Ye Y."/>
            <person name="Shaw J.R."/>
            <person name="Andrews J."/>
            <person name="Crease T.J."/>
            <person name="Tang H."/>
            <person name="Lucas S.M."/>
            <person name="Robertson H.M."/>
            <person name="Bork P."/>
            <person name="Koonin E.V."/>
            <person name="Zdobnov E.M."/>
            <person name="Grigoriev I.V."/>
            <person name="Lynch M."/>
            <person name="Boore J.L."/>
        </authorList>
    </citation>
    <scope>NUCLEOTIDE SEQUENCE [LARGE SCALE GENOMIC DNA]</scope>
</reference>
<sequence length="196" mass="22038">MAMLAEPKRKKKWSLNPRGKQWSNDDTKIGQKLLEKMGWAKGKGLGREEQGDLEPIRLKYKNDAEGVGYEAKDDQWVAHGEEFNNILGALNGNLTPVDESEPIPIKSLEVRSKSSKTRVHYHKFTRGKDLSRYSASDMACILGKRAVVEVNQEEKEPEEPIESSNGSVEHLHGVTTIQRGSIQEYFATKMAAAKEK</sequence>
<feature type="region of interest" description="Disordered" evidence="1">
    <location>
        <begin position="1"/>
        <end position="26"/>
    </location>
</feature>
<evidence type="ECO:0000313" key="3">
    <source>
        <dbReference type="EMBL" id="EFX84088.1"/>
    </source>
</evidence>
<dbReference type="Pfam" id="PF01585">
    <property type="entry name" value="G-patch"/>
    <property type="match status" value="1"/>
</dbReference>
<dbReference type="SMART" id="SM00443">
    <property type="entry name" value="G_patch"/>
    <property type="match status" value="1"/>
</dbReference>
<dbReference type="PhylomeDB" id="E9G960"/>
<accession>E9G960</accession>
<proteinExistence type="predicted"/>
<dbReference type="EMBL" id="GL732535">
    <property type="protein sequence ID" value="EFX84088.1"/>
    <property type="molecule type" value="Genomic_DNA"/>
</dbReference>
<dbReference type="KEGG" id="dpx:DAPPUDRAFT_34656"/>
<dbReference type="OrthoDB" id="29523at2759"/>
<keyword evidence="4" id="KW-1185">Reference proteome</keyword>
<feature type="non-terminal residue" evidence="3">
    <location>
        <position position="196"/>
    </location>
</feature>
<feature type="domain" description="G-patch" evidence="2">
    <location>
        <begin position="26"/>
        <end position="72"/>
    </location>
</feature>
<dbReference type="STRING" id="6669.E9G960"/>
<dbReference type="PROSITE" id="PS50174">
    <property type="entry name" value="G_PATCH"/>
    <property type="match status" value="1"/>
</dbReference>
<evidence type="ECO:0000256" key="1">
    <source>
        <dbReference type="SAM" id="MobiDB-lite"/>
    </source>
</evidence>
<dbReference type="GO" id="GO:0003676">
    <property type="term" value="F:nucleic acid binding"/>
    <property type="evidence" value="ECO:0007669"/>
    <property type="project" value="InterPro"/>
</dbReference>
<dbReference type="OMA" id="CNERNDE"/>
<gene>
    <name evidence="3" type="ORF">DAPPUDRAFT_34656</name>
</gene>
<dbReference type="Proteomes" id="UP000000305">
    <property type="component" value="Unassembled WGS sequence"/>
</dbReference>
<evidence type="ECO:0000313" key="4">
    <source>
        <dbReference type="Proteomes" id="UP000000305"/>
    </source>
</evidence>